<dbReference type="Proteomes" id="UP000017984">
    <property type="component" value="Chromosome"/>
</dbReference>
<comment type="caution">
    <text evidence="1">The sequence shown here is derived from an EMBL/GenBank/DDBJ whole genome shotgun (WGS) entry which is preliminary data.</text>
</comment>
<dbReference type="Gene3D" id="1.10.10.10">
    <property type="entry name" value="Winged helix-like DNA-binding domain superfamily/Winged helix DNA-binding domain"/>
    <property type="match status" value="1"/>
</dbReference>
<dbReference type="AlphaFoldDB" id="V6KRU4"/>
<organism evidence="1 2">
    <name type="scientific">Streptomyces roseochromogenus subsp. oscitans DS 12.976</name>
    <dbReference type="NCBI Taxonomy" id="1352936"/>
    <lineage>
        <taxon>Bacteria</taxon>
        <taxon>Bacillati</taxon>
        <taxon>Actinomycetota</taxon>
        <taxon>Actinomycetes</taxon>
        <taxon>Kitasatosporales</taxon>
        <taxon>Streptomycetaceae</taxon>
        <taxon>Streptomyces</taxon>
    </lineage>
</organism>
<dbReference type="STRING" id="1352936.M878_08630"/>
<accession>V6KRU4</accession>
<evidence type="ECO:0000313" key="2">
    <source>
        <dbReference type="Proteomes" id="UP000017984"/>
    </source>
</evidence>
<sequence>MPALLALGLELELGRIVPLERFCELLRGERPPVHTKPALQGLIAASRKTLSRFPLTITTRPSGYQLTGDPETVDCQVSDALVRSAEAGARTYNEPAAARLRHALDL</sequence>
<dbReference type="RefSeq" id="WP_023545713.1">
    <property type="nucleotide sequence ID" value="NZ_CM002285.1"/>
</dbReference>
<dbReference type="PATRIC" id="fig|1352936.5.peg.1848"/>
<reference evidence="1 2" key="1">
    <citation type="journal article" date="2014" name="Genome Announc.">
        <title>Draft Genome Sequence of Streptomyces roseochromogenes subsp. oscitans DS 12.976, Producer of the Aminocoumarin Antibiotic Clorobiocin.</title>
        <authorList>
            <person name="Ruckert C."/>
            <person name="Kalinowski J."/>
            <person name="Heide L."/>
            <person name="Apel A.K."/>
        </authorList>
    </citation>
    <scope>NUCLEOTIDE SEQUENCE [LARGE SCALE GENOMIC DNA]</scope>
    <source>
        <strain evidence="1 2">DS 12.976</strain>
    </source>
</reference>
<dbReference type="InterPro" id="IPR036388">
    <property type="entry name" value="WH-like_DNA-bd_sf"/>
</dbReference>
<proteinExistence type="predicted"/>
<evidence type="ECO:0000313" key="1">
    <source>
        <dbReference type="EMBL" id="EST34920.1"/>
    </source>
</evidence>
<dbReference type="EMBL" id="AWQX01000066">
    <property type="protein sequence ID" value="EST34920.1"/>
    <property type="molecule type" value="Genomic_DNA"/>
</dbReference>
<evidence type="ECO:0008006" key="3">
    <source>
        <dbReference type="Google" id="ProtNLM"/>
    </source>
</evidence>
<dbReference type="HOGENOM" id="CLU_2221788_0_0_11"/>
<name>V6KRU4_STRRC</name>
<dbReference type="OrthoDB" id="10007904at2"/>
<protein>
    <recommendedName>
        <fullName evidence="3">OmpR/PhoB-type domain-containing protein</fullName>
    </recommendedName>
</protein>
<gene>
    <name evidence="1" type="ORF">M878_08630</name>
</gene>
<keyword evidence="2" id="KW-1185">Reference proteome</keyword>